<organism evidence="1 2">
    <name type="scientific">Leptothrix cholodnii (strain ATCC 51168 / LMG 8142 / SP-6)</name>
    <name type="common">Leptothrix discophora (strain SP-6)</name>
    <dbReference type="NCBI Taxonomy" id="395495"/>
    <lineage>
        <taxon>Bacteria</taxon>
        <taxon>Pseudomonadati</taxon>
        <taxon>Pseudomonadota</taxon>
        <taxon>Betaproteobacteria</taxon>
        <taxon>Burkholderiales</taxon>
        <taxon>Sphaerotilaceae</taxon>
        <taxon>Leptothrix</taxon>
    </lineage>
</organism>
<evidence type="ECO:0000313" key="1">
    <source>
        <dbReference type="EMBL" id="ACB34350.1"/>
    </source>
</evidence>
<reference evidence="1 2" key="1">
    <citation type="submission" date="2008-03" db="EMBL/GenBank/DDBJ databases">
        <title>Complete sequence of Leptothrix cholodnii SP-6.</title>
        <authorList>
            <consortium name="US DOE Joint Genome Institute"/>
            <person name="Copeland A."/>
            <person name="Lucas S."/>
            <person name="Lapidus A."/>
            <person name="Glavina del Rio T."/>
            <person name="Dalin E."/>
            <person name="Tice H."/>
            <person name="Bruce D."/>
            <person name="Goodwin L."/>
            <person name="Pitluck S."/>
            <person name="Chertkov O."/>
            <person name="Brettin T."/>
            <person name="Detter J.C."/>
            <person name="Han C."/>
            <person name="Kuske C.R."/>
            <person name="Schmutz J."/>
            <person name="Larimer F."/>
            <person name="Land M."/>
            <person name="Hauser L."/>
            <person name="Kyrpides N."/>
            <person name="Lykidis A."/>
            <person name="Emerson D."/>
            <person name="Richardson P."/>
        </authorList>
    </citation>
    <scope>NUCLEOTIDE SEQUENCE [LARGE SCALE GENOMIC DNA]</scope>
    <source>
        <strain evidence="2">ATCC 51168 / LMG 8142 / SP-6</strain>
    </source>
</reference>
<accession>B1Y251</accession>
<evidence type="ECO:0000313" key="2">
    <source>
        <dbReference type="Proteomes" id="UP000001693"/>
    </source>
</evidence>
<dbReference type="EMBL" id="CP001013">
    <property type="protein sequence ID" value="ACB34350.1"/>
    <property type="molecule type" value="Genomic_DNA"/>
</dbReference>
<dbReference type="Proteomes" id="UP000001693">
    <property type="component" value="Chromosome"/>
</dbReference>
<dbReference type="KEGG" id="lch:Lcho_2083"/>
<gene>
    <name evidence="1" type="ordered locus">Lcho_2083</name>
</gene>
<proteinExistence type="predicted"/>
<name>B1Y251_LEPCP</name>
<sequence>MRIDPSDQQRTLISGRMSDVCDALDALVLRQQA</sequence>
<keyword evidence="2" id="KW-1185">Reference proteome</keyword>
<protein>
    <submittedName>
        <fullName evidence="1">Uncharacterized protein</fullName>
    </submittedName>
</protein>
<dbReference type="STRING" id="395495.Lcho_2083"/>
<dbReference type="HOGENOM" id="CLU_3382515_0_0_4"/>
<dbReference type="AlphaFoldDB" id="B1Y251"/>